<organism evidence="1 2">
    <name type="scientific">Fasciola hepatica</name>
    <name type="common">Liver fluke</name>
    <dbReference type="NCBI Taxonomy" id="6192"/>
    <lineage>
        <taxon>Eukaryota</taxon>
        <taxon>Metazoa</taxon>
        <taxon>Spiralia</taxon>
        <taxon>Lophotrochozoa</taxon>
        <taxon>Platyhelminthes</taxon>
        <taxon>Trematoda</taxon>
        <taxon>Digenea</taxon>
        <taxon>Plagiorchiida</taxon>
        <taxon>Echinostomata</taxon>
        <taxon>Echinostomatoidea</taxon>
        <taxon>Fasciolidae</taxon>
        <taxon>Fasciola</taxon>
    </lineage>
</organism>
<keyword evidence="2" id="KW-1185">Reference proteome</keyword>
<reference evidence="1 2" key="1">
    <citation type="submission" date="2024-08" db="EMBL/GenBank/DDBJ databases">
        <authorList>
            <person name="Paterson S."/>
        </authorList>
    </citation>
    <scope>NUCLEOTIDE SEQUENCE [LARGE SCALE GENOMIC DNA]</scope>
</reference>
<evidence type="ECO:0000313" key="2">
    <source>
        <dbReference type="Proteomes" id="UP001189180"/>
    </source>
</evidence>
<name>A0ABC9HIJ1_FASHE</name>
<dbReference type="EMBL" id="CANUEZ050000227">
    <property type="protein sequence ID" value="CAM0512658.1"/>
    <property type="molecule type" value="Genomic_DNA"/>
</dbReference>
<proteinExistence type="predicted"/>
<comment type="caution">
    <text evidence="1">The sequence shown here is derived from an EMBL/GenBank/DDBJ whole genome shotgun (WGS) entry which is preliminary data.</text>
</comment>
<gene>
    <name evidence="1" type="ORF">FHB240107_LOCUS10346</name>
</gene>
<protein>
    <submittedName>
        <fullName evidence="1">Uncharacterized protein</fullName>
    </submittedName>
</protein>
<dbReference type="Proteomes" id="UP001189180">
    <property type="component" value="Unassembled WGS sequence"/>
</dbReference>
<accession>A0ABC9HIJ1</accession>
<dbReference type="AlphaFoldDB" id="A0ABC9HIJ1"/>
<sequence>MLMGDLVTHQSAWYCVIGMYTRITLGCSSDSQADLLAGRYEQPAQLGCFVQNAFILIYAVRRHTYLARCEELHDFIREKATQLPDDNGLNDLNDPHKWNYWTRPPQIIRF</sequence>
<evidence type="ECO:0000313" key="1">
    <source>
        <dbReference type="EMBL" id="CAM0512658.1"/>
    </source>
</evidence>